<reference evidence="2 3" key="1">
    <citation type="submission" date="2016-11" db="EMBL/GenBank/DDBJ databases">
        <authorList>
            <person name="Jaros S."/>
            <person name="Januszkiewicz K."/>
            <person name="Wedrychowicz H."/>
        </authorList>
    </citation>
    <scope>NUCLEOTIDE SEQUENCE [LARGE SCALE GENOMIC DNA]</scope>
    <source>
        <strain evidence="2 3">DSM 18119</strain>
    </source>
</reference>
<evidence type="ECO:0000313" key="2">
    <source>
        <dbReference type="EMBL" id="SHF19063.1"/>
    </source>
</evidence>
<proteinExistence type="predicted"/>
<feature type="transmembrane region" description="Helical" evidence="1">
    <location>
        <begin position="6"/>
        <end position="27"/>
    </location>
</feature>
<sequence>MLCSAGLVVPITCSFYSILLSFLLMAVRKSRHLFYHFYMFQMVAPDNQEFMGVLLELKEKERDEGMDESRQRV</sequence>
<keyword evidence="1" id="KW-1133">Transmembrane helix</keyword>
<keyword evidence="1" id="KW-0812">Transmembrane</keyword>
<gene>
    <name evidence="2" type="ORF">SAMN02745131_01995</name>
</gene>
<accession>A0A1M4ZLZ0</accession>
<evidence type="ECO:0000256" key="1">
    <source>
        <dbReference type="SAM" id="Phobius"/>
    </source>
</evidence>
<evidence type="ECO:0000313" key="3">
    <source>
        <dbReference type="Proteomes" id="UP000184048"/>
    </source>
</evidence>
<dbReference type="AlphaFoldDB" id="A0A1M4ZLZ0"/>
<name>A0A1M4ZLZ0_9BACT</name>
<keyword evidence="1" id="KW-0472">Membrane</keyword>
<organism evidence="2 3">
    <name type="scientific">Flavisolibacter ginsengisoli DSM 18119</name>
    <dbReference type="NCBI Taxonomy" id="1121884"/>
    <lineage>
        <taxon>Bacteria</taxon>
        <taxon>Pseudomonadati</taxon>
        <taxon>Bacteroidota</taxon>
        <taxon>Chitinophagia</taxon>
        <taxon>Chitinophagales</taxon>
        <taxon>Chitinophagaceae</taxon>
        <taxon>Flavisolibacter</taxon>
    </lineage>
</organism>
<protein>
    <submittedName>
        <fullName evidence="2">Uncharacterized protein</fullName>
    </submittedName>
</protein>
<keyword evidence="3" id="KW-1185">Reference proteome</keyword>
<dbReference type="EMBL" id="FQUU01000007">
    <property type="protein sequence ID" value="SHF19063.1"/>
    <property type="molecule type" value="Genomic_DNA"/>
</dbReference>
<dbReference type="STRING" id="1121884.SAMN02745131_01995"/>
<dbReference type="Proteomes" id="UP000184048">
    <property type="component" value="Unassembled WGS sequence"/>
</dbReference>